<evidence type="ECO:0000256" key="1">
    <source>
        <dbReference type="SAM" id="SignalP"/>
    </source>
</evidence>
<dbReference type="EMBL" id="JACHLN010000003">
    <property type="protein sequence ID" value="MBB4840452.1"/>
    <property type="molecule type" value="Genomic_DNA"/>
</dbReference>
<dbReference type="RefSeq" id="WP_184168915.1">
    <property type="nucleotide sequence ID" value="NZ_JACHLN010000003.1"/>
</dbReference>
<reference evidence="2 3" key="1">
    <citation type="submission" date="2020-08" db="EMBL/GenBank/DDBJ databases">
        <title>Functional genomics of gut bacteria from endangered species of beetles.</title>
        <authorList>
            <person name="Carlos-Shanley C."/>
        </authorList>
    </citation>
    <scope>NUCLEOTIDE SEQUENCE [LARGE SCALE GENOMIC DNA]</scope>
    <source>
        <strain evidence="2 3">S00224</strain>
    </source>
</reference>
<keyword evidence="1" id="KW-0732">Signal</keyword>
<protein>
    <submittedName>
        <fullName evidence="2">Uncharacterized protein</fullName>
    </submittedName>
</protein>
<accession>A0A7W7NTY9</accession>
<organism evidence="2 3">
    <name type="scientific">Sphingomonas kyeonggiensis</name>
    <dbReference type="NCBI Taxonomy" id="1268553"/>
    <lineage>
        <taxon>Bacteria</taxon>
        <taxon>Pseudomonadati</taxon>
        <taxon>Pseudomonadota</taxon>
        <taxon>Alphaproteobacteria</taxon>
        <taxon>Sphingomonadales</taxon>
        <taxon>Sphingomonadaceae</taxon>
        <taxon>Sphingomonas</taxon>
    </lineage>
</organism>
<evidence type="ECO:0000313" key="3">
    <source>
        <dbReference type="Proteomes" id="UP000575241"/>
    </source>
</evidence>
<comment type="caution">
    <text evidence="2">The sequence shown here is derived from an EMBL/GenBank/DDBJ whole genome shotgun (WGS) entry which is preliminary data.</text>
</comment>
<gene>
    <name evidence="2" type="ORF">HNP52_003544</name>
</gene>
<evidence type="ECO:0000313" key="2">
    <source>
        <dbReference type="EMBL" id="MBB4840452.1"/>
    </source>
</evidence>
<name>A0A7W7NTY9_9SPHN</name>
<proteinExistence type="predicted"/>
<dbReference type="AlphaFoldDB" id="A0A7W7NTY9"/>
<keyword evidence="3" id="KW-1185">Reference proteome</keyword>
<sequence length="274" mass="29657">MRTALFLAALLAPSLAMAQQAGDQFQLVRTTETQQRSAGSMSSARNSDALVERVVSATPAGVELEYSLPPGSRSADWTFPLRVFQPQSGPLQLRNRAELETRIASWLKGANLTRAACGRWVAGWNSFRIECDPEAALRAVDAFAIGQIRLAEGAPYADAQAQRPVPLKAKPDGKGFTAELAIDPARLRDDLARGDVALAELNGQKLSLEAARKARAADQVSGTIKVTIDTAGDVRRRARVVTQTITRGGQSETRTTTEIVERRPIKQRVDPNSI</sequence>
<feature type="chain" id="PRO_5030892792" evidence="1">
    <location>
        <begin position="19"/>
        <end position="274"/>
    </location>
</feature>
<dbReference type="Proteomes" id="UP000575241">
    <property type="component" value="Unassembled WGS sequence"/>
</dbReference>
<feature type="signal peptide" evidence="1">
    <location>
        <begin position="1"/>
        <end position="18"/>
    </location>
</feature>